<evidence type="ECO:0000259" key="1">
    <source>
        <dbReference type="PROSITE" id="PS51186"/>
    </source>
</evidence>
<sequence>MDAARRPPAHVAESATRDLRLRRLRHEDADRADIRGWHTAAEGYALMNEQPYDDVGAREVMHTWADAWERDGYGYWVAERLADGVPVGIGGVRRTPGPGKDSLNLYYRLSPDARGHGYARQIGSAATAFALEWVPGLMVTCRINPRNEPSLHTARAVGMTDIGPWRAEHDPADEPDSRLLRAPDTVVGPVEPGSAAYDEVLDLWVRVNGAGGAVGFEKDAPRSDVAAALDAHLVDCRSGRAELVRIAAPTLASWADPDAYGPLLGFGFVTLPDDPKLAHRTTLLRVMVDPDLQGRNLGRLLISTLHARARSHGRAIAEIAYRGGTGLGDFYAGVGYVETGRLPGGLQFSFGTRDDVTMARRLDGRPLGGGARPT</sequence>
<dbReference type="Pfam" id="PF13673">
    <property type="entry name" value="Acetyltransf_10"/>
    <property type="match status" value="1"/>
</dbReference>
<protein>
    <submittedName>
        <fullName evidence="2">GNAT family N-acetyltransferase</fullName>
    </submittedName>
</protein>
<feature type="domain" description="N-acetyltransferase" evidence="1">
    <location>
        <begin position="223"/>
        <end position="363"/>
    </location>
</feature>
<comment type="caution">
    <text evidence="2">The sequence shown here is derived from an EMBL/GenBank/DDBJ whole genome shotgun (WGS) entry which is preliminary data.</text>
</comment>
<dbReference type="InterPro" id="IPR016181">
    <property type="entry name" value="Acyl_CoA_acyltransferase"/>
</dbReference>
<feature type="domain" description="N-acetyltransferase" evidence="1">
    <location>
        <begin position="19"/>
        <end position="181"/>
    </location>
</feature>
<evidence type="ECO:0000313" key="3">
    <source>
        <dbReference type="Proteomes" id="UP001528912"/>
    </source>
</evidence>
<dbReference type="PROSITE" id="PS51186">
    <property type="entry name" value="GNAT"/>
    <property type="match status" value="2"/>
</dbReference>
<dbReference type="Pfam" id="PF13302">
    <property type="entry name" value="Acetyltransf_3"/>
    <property type="match status" value="1"/>
</dbReference>
<dbReference type="PANTHER" id="PTHR43792:SF1">
    <property type="entry name" value="N-ACETYLTRANSFERASE DOMAIN-CONTAINING PROTEIN"/>
    <property type="match status" value="1"/>
</dbReference>
<dbReference type="RefSeq" id="WP_277191241.1">
    <property type="nucleotide sequence ID" value="NZ_JAROAV010000012.1"/>
</dbReference>
<reference evidence="2 3" key="1">
    <citation type="submission" date="2023-03" db="EMBL/GenBank/DDBJ databases">
        <title>YIM 133296 draft genome.</title>
        <authorList>
            <person name="Xiong L."/>
        </authorList>
    </citation>
    <scope>NUCLEOTIDE SEQUENCE [LARGE SCALE GENOMIC DNA]</scope>
    <source>
        <strain evidence="2 3">YIM 133296</strain>
    </source>
</reference>
<dbReference type="InterPro" id="IPR051531">
    <property type="entry name" value="N-acetyltransferase"/>
</dbReference>
<dbReference type="Gene3D" id="3.40.630.30">
    <property type="match status" value="2"/>
</dbReference>
<gene>
    <name evidence="2" type="ORF">P4R38_04620</name>
</gene>
<dbReference type="PANTHER" id="PTHR43792">
    <property type="entry name" value="GNAT FAMILY, PUTATIVE (AFU_ORTHOLOGUE AFUA_3G00765)-RELATED-RELATED"/>
    <property type="match status" value="1"/>
</dbReference>
<dbReference type="InterPro" id="IPR000182">
    <property type="entry name" value="GNAT_dom"/>
</dbReference>
<name>A0ABT6C639_9MICO</name>
<dbReference type="EMBL" id="JAROAV010000012">
    <property type="protein sequence ID" value="MDF8263529.1"/>
    <property type="molecule type" value="Genomic_DNA"/>
</dbReference>
<accession>A0ABT6C639</accession>
<proteinExistence type="predicted"/>
<organism evidence="2 3">
    <name type="scientific">Luteipulveratus flavus</name>
    <dbReference type="NCBI Taxonomy" id="3031728"/>
    <lineage>
        <taxon>Bacteria</taxon>
        <taxon>Bacillati</taxon>
        <taxon>Actinomycetota</taxon>
        <taxon>Actinomycetes</taxon>
        <taxon>Micrococcales</taxon>
        <taxon>Dermacoccaceae</taxon>
        <taxon>Luteipulveratus</taxon>
    </lineage>
</organism>
<dbReference type="SUPFAM" id="SSF55729">
    <property type="entry name" value="Acyl-CoA N-acyltransferases (Nat)"/>
    <property type="match status" value="2"/>
</dbReference>
<dbReference type="Proteomes" id="UP001528912">
    <property type="component" value="Unassembled WGS sequence"/>
</dbReference>
<keyword evidence="3" id="KW-1185">Reference proteome</keyword>
<evidence type="ECO:0000313" key="2">
    <source>
        <dbReference type="EMBL" id="MDF8263529.1"/>
    </source>
</evidence>
<dbReference type="CDD" id="cd04301">
    <property type="entry name" value="NAT_SF"/>
    <property type="match status" value="1"/>
</dbReference>